<organism evidence="2 3">
    <name type="scientific">Methylobacterium cerastii</name>
    <dbReference type="NCBI Taxonomy" id="932741"/>
    <lineage>
        <taxon>Bacteria</taxon>
        <taxon>Pseudomonadati</taxon>
        <taxon>Pseudomonadota</taxon>
        <taxon>Alphaproteobacteria</taxon>
        <taxon>Hyphomicrobiales</taxon>
        <taxon>Methylobacteriaceae</taxon>
        <taxon>Methylobacterium</taxon>
    </lineage>
</organism>
<sequence length="130" mass="12924">MLKLTPIVLVGLLSGATVSPVAAGEPGAFNGTWAVDLVTESGLCDARYTTAIAIRDGQVRTASAKESGARVTGQVGPDGTVGLNVSNGAASGAASGRLQAAGGAGTWKVSALCSGRWTARRNTTHTAQAE</sequence>
<dbReference type="Proteomes" id="UP001055117">
    <property type="component" value="Unassembled WGS sequence"/>
</dbReference>
<evidence type="ECO:0000313" key="3">
    <source>
        <dbReference type="Proteomes" id="UP001055117"/>
    </source>
</evidence>
<protein>
    <recommendedName>
        <fullName evidence="4">Large exoprotein involved in heme utilization or adhesion</fullName>
    </recommendedName>
</protein>
<keyword evidence="1" id="KW-0732">Signal</keyword>
<accession>A0ABQ4QCL4</accession>
<dbReference type="RefSeq" id="WP_147815133.1">
    <property type="nucleotide sequence ID" value="NZ_BPQG01000007.1"/>
</dbReference>
<feature type="signal peptide" evidence="1">
    <location>
        <begin position="1"/>
        <end position="23"/>
    </location>
</feature>
<evidence type="ECO:0008006" key="4">
    <source>
        <dbReference type="Google" id="ProtNLM"/>
    </source>
</evidence>
<gene>
    <name evidence="2" type="ORF">AFCDBAGC_0784</name>
</gene>
<name>A0ABQ4QCL4_9HYPH</name>
<evidence type="ECO:0000256" key="1">
    <source>
        <dbReference type="SAM" id="SignalP"/>
    </source>
</evidence>
<reference evidence="2 3" key="1">
    <citation type="journal article" date="2021" name="Front. Microbiol.">
        <title>Comprehensive Comparative Genomics and Phenotyping of Methylobacterium Species.</title>
        <authorList>
            <person name="Alessa O."/>
            <person name="Ogura Y."/>
            <person name="Fujitani Y."/>
            <person name="Takami H."/>
            <person name="Hayashi T."/>
            <person name="Sahin N."/>
            <person name="Tani A."/>
        </authorList>
    </citation>
    <scope>NUCLEOTIDE SEQUENCE [LARGE SCALE GENOMIC DNA]</scope>
    <source>
        <strain evidence="2 3">DSM 23679</strain>
    </source>
</reference>
<evidence type="ECO:0000313" key="2">
    <source>
        <dbReference type="EMBL" id="GJD42942.1"/>
    </source>
</evidence>
<proteinExistence type="predicted"/>
<keyword evidence="3" id="KW-1185">Reference proteome</keyword>
<dbReference type="EMBL" id="BPQG01000007">
    <property type="protein sequence ID" value="GJD42942.1"/>
    <property type="molecule type" value="Genomic_DNA"/>
</dbReference>
<comment type="caution">
    <text evidence="2">The sequence shown here is derived from an EMBL/GenBank/DDBJ whole genome shotgun (WGS) entry which is preliminary data.</text>
</comment>
<feature type="chain" id="PRO_5046262763" description="Large exoprotein involved in heme utilization or adhesion" evidence="1">
    <location>
        <begin position="24"/>
        <end position="130"/>
    </location>
</feature>